<keyword evidence="8" id="KW-1185">Reference proteome</keyword>
<dbReference type="GO" id="GO:0006352">
    <property type="term" value="P:DNA-templated transcription initiation"/>
    <property type="evidence" value="ECO:0007669"/>
    <property type="project" value="InterPro"/>
</dbReference>
<dbReference type="PANTHER" id="PTHR43133:SF63">
    <property type="entry name" value="RNA POLYMERASE SIGMA FACTOR FECI-RELATED"/>
    <property type="match status" value="1"/>
</dbReference>
<evidence type="ECO:0008006" key="9">
    <source>
        <dbReference type="Google" id="ProtNLM"/>
    </source>
</evidence>
<evidence type="ECO:0000256" key="3">
    <source>
        <dbReference type="ARBA" id="ARBA00023082"/>
    </source>
</evidence>
<comment type="similarity">
    <text evidence="1">Belongs to the sigma-70 factor family. ECF subfamily.</text>
</comment>
<protein>
    <recommendedName>
        <fullName evidence="9">RNA polymerase sigma factor</fullName>
    </recommendedName>
</protein>
<evidence type="ECO:0000256" key="2">
    <source>
        <dbReference type="ARBA" id="ARBA00023015"/>
    </source>
</evidence>
<name>A0A2T9K9W6_9CAUL</name>
<dbReference type="AlphaFoldDB" id="A0A2T9K9W6"/>
<dbReference type="InterPro" id="IPR013249">
    <property type="entry name" value="RNA_pol_sigma70_r4_t2"/>
</dbReference>
<gene>
    <name evidence="7" type="ORF">DDF67_05210</name>
</gene>
<keyword evidence="2" id="KW-0805">Transcription regulation</keyword>
<dbReference type="Proteomes" id="UP000245073">
    <property type="component" value="Unassembled WGS sequence"/>
</dbReference>
<reference evidence="7 8" key="1">
    <citation type="submission" date="2018-04" db="EMBL/GenBank/DDBJ databases">
        <title>The genome sequence of Caulobacter sp. 744.</title>
        <authorList>
            <person name="Gao J."/>
            <person name="Sun J."/>
        </authorList>
    </citation>
    <scope>NUCLEOTIDE SEQUENCE [LARGE SCALE GENOMIC DNA]</scope>
    <source>
        <strain evidence="7 8">774</strain>
    </source>
</reference>
<dbReference type="InterPro" id="IPR014284">
    <property type="entry name" value="RNA_pol_sigma-70_dom"/>
</dbReference>
<dbReference type="InterPro" id="IPR013324">
    <property type="entry name" value="RNA_pol_sigma_r3/r4-like"/>
</dbReference>
<dbReference type="SUPFAM" id="SSF88946">
    <property type="entry name" value="Sigma2 domain of RNA polymerase sigma factors"/>
    <property type="match status" value="1"/>
</dbReference>
<sequence length="244" mass="27778">MPRRSRWWRTSEPNCSSKLAIARGTRQTSWKWSDTGRLAHRSSGVCFSRKHTSNVSSFVGFCGSFSGWNSPVDGSLPPTPSLAEVNAALERLCRRHDRWLRDRLRKRYGAVLADDLAQDTYLRAAPYEVAGQIRHPKAFLMEIADNLARDWFRNRRREAGPEESAREIESAAEAAQQEAETNLRRIVLALPDKLRDVFILTHIEGLSYADVAKLRKIPVTTVHHRMREALALTRKALRETQASS</sequence>
<evidence type="ECO:0000259" key="5">
    <source>
        <dbReference type="Pfam" id="PF04542"/>
    </source>
</evidence>
<feature type="domain" description="RNA polymerase sigma factor 70 region 4 type 2" evidence="6">
    <location>
        <begin position="182"/>
        <end position="231"/>
    </location>
</feature>
<evidence type="ECO:0000259" key="6">
    <source>
        <dbReference type="Pfam" id="PF08281"/>
    </source>
</evidence>
<dbReference type="Gene3D" id="1.10.1740.10">
    <property type="match status" value="1"/>
</dbReference>
<dbReference type="PANTHER" id="PTHR43133">
    <property type="entry name" value="RNA POLYMERASE ECF-TYPE SIGMA FACTO"/>
    <property type="match status" value="1"/>
</dbReference>
<dbReference type="GO" id="GO:0016987">
    <property type="term" value="F:sigma factor activity"/>
    <property type="evidence" value="ECO:0007669"/>
    <property type="project" value="UniProtKB-KW"/>
</dbReference>
<dbReference type="InterPro" id="IPR036388">
    <property type="entry name" value="WH-like_DNA-bd_sf"/>
</dbReference>
<dbReference type="InterPro" id="IPR013325">
    <property type="entry name" value="RNA_pol_sigma_r2"/>
</dbReference>
<dbReference type="CDD" id="cd06171">
    <property type="entry name" value="Sigma70_r4"/>
    <property type="match status" value="1"/>
</dbReference>
<organism evidence="7 8">
    <name type="scientific">Caulobacter endophyticus</name>
    <dbReference type="NCBI Taxonomy" id="2172652"/>
    <lineage>
        <taxon>Bacteria</taxon>
        <taxon>Pseudomonadati</taxon>
        <taxon>Pseudomonadota</taxon>
        <taxon>Alphaproteobacteria</taxon>
        <taxon>Caulobacterales</taxon>
        <taxon>Caulobacteraceae</taxon>
        <taxon>Caulobacter</taxon>
    </lineage>
</organism>
<dbReference type="EMBL" id="QDKQ01000024">
    <property type="protein sequence ID" value="PVM92764.1"/>
    <property type="molecule type" value="Genomic_DNA"/>
</dbReference>
<proteinExistence type="inferred from homology"/>
<dbReference type="Pfam" id="PF08281">
    <property type="entry name" value="Sigma70_r4_2"/>
    <property type="match status" value="1"/>
</dbReference>
<evidence type="ECO:0000256" key="1">
    <source>
        <dbReference type="ARBA" id="ARBA00010641"/>
    </source>
</evidence>
<dbReference type="NCBIfam" id="TIGR02937">
    <property type="entry name" value="sigma70-ECF"/>
    <property type="match status" value="1"/>
</dbReference>
<dbReference type="InterPro" id="IPR039425">
    <property type="entry name" value="RNA_pol_sigma-70-like"/>
</dbReference>
<dbReference type="Pfam" id="PF04542">
    <property type="entry name" value="Sigma70_r2"/>
    <property type="match status" value="1"/>
</dbReference>
<dbReference type="GO" id="GO:0003677">
    <property type="term" value="F:DNA binding"/>
    <property type="evidence" value="ECO:0007669"/>
    <property type="project" value="InterPro"/>
</dbReference>
<evidence type="ECO:0000256" key="4">
    <source>
        <dbReference type="ARBA" id="ARBA00023163"/>
    </source>
</evidence>
<dbReference type="InterPro" id="IPR007627">
    <property type="entry name" value="RNA_pol_sigma70_r2"/>
</dbReference>
<dbReference type="SUPFAM" id="SSF88659">
    <property type="entry name" value="Sigma3 and sigma4 domains of RNA polymerase sigma factors"/>
    <property type="match status" value="1"/>
</dbReference>
<dbReference type="Gene3D" id="1.10.10.10">
    <property type="entry name" value="Winged helix-like DNA-binding domain superfamily/Winged helix DNA-binding domain"/>
    <property type="match status" value="1"/>
</dbReference>
<comment type="caution">
    <text evidence="7">The sequence shown here is derived from an EMBL/GenBank/DDBJ whole genome shotgun (WGS) entry which is preliminary data.</text>
</comment>
<keyword evidence="4" id="KW-0804">Transcription</keyword>
<keyword evidence="3" id="KW-0731">Sigma factor</keyword>
<evidence type="ECO:0000313" key="7">
    <source>
        <dbReference type="EMBL" id="PVM92764.1"/>
    </source>
</evidence>
<feature type="domain" description="RNA polymerase sigma-70 region 2" evidence="5">
    <location>
        <begin position="93"/>
        <end position="157"/>
    </location>
</feature>
<accession>A0A2T9K9W6</accession>
<evidence type="ECO:0000313" key="8">
    <source>
        <dbReference type="Proteomes" id="UP000245073"/>
    </source>
</evidence>